<dbReference type="Proteomes" id="UP001500394">
    <property type="component" value="Unassembled WGS sequence"/>
</dbReference>
<name>A0ABP8R398_9SPHI</name>
<reference evidence="2" key="1">
    <citation type="journal article" date="2019" name="Int. J. Syst. Evol. Microbiol.">
        <title>The Global Catalogue of Microorganisms (GCM) 10K type strain sequencing project: providing services to taxonomists for standard genome sequencing and annotation.</title>
        <authorList>
            <consortium name="The Broad Institute Genomics Platform"/>
            <consortium name="The Broad Institute Genome Sequencing Center for Infectious Disease"/>
            <person name="Wu L."/>
            <person name="Ma J."/>
        </authorList>
    </citation>
    <scope>NUCLEOTIDE SEQUENCE [LARGE SCALE GENOMIC DNA]</scope>
    <source>
        <strain evidence="2">JCM 17858</strain>
    </source>
</reference>
<evidence type="ECO:0000313" key="1">
    <source>
        <dbReference type="EMBL" id="GAA4517022.1"/>
    </source>
</evidence>
<evidence type="ECO:0000313" key="2">
    <source>
        <dbReference type="Proteomes" id="UP001500394"/>
    </source>
</evidence>
<protein>
    <submittedName>
        <fullName evidence="1">Uncharacterized protein</fullName>
    </submittedName>
</protein>
<sequence length="52" mass="6182">MLLFISLNHNAEFDEGKVFVKLKLMDIEEQDINEDELQGIIRTAKQIKEMFR</sequence>
<comment type="caution">
    <text evidence="1">The sequence shown here is derived from an EMBL/GenBank/DDBJ whole genome shotgun (WGS) entry which is preliminary data.</text>
</comment>
<keyword evidence="2" id="KW-1185">Reference proteome</keyword>
<gene>
    <name evidence="1" type="ORF">GCM10023173_17060</name>
</gene>
<dbReference type="EMBL" id="BAABGR010000019">
    <property type="protein sequence ID" value="GAA4517022.1"/>
    <property type="molecule type" value="Genomic_DNA"/>
</dbReference>
<organism evidence="1 2">
    <name type="scientific">Sphingobacterium thermophilum</name>
    <dbReference type="NCBI Taxonomy" id="768534"/>
    <lineage>
        <taxon>Bacteria</taxon>
        <taxon>Pseudomonadati</taxon>
        <taxon>Bacteroidota</taxon>
        <taxon>Sphingobacteriia</taxon>
        <taxon>Sphingobacteriales</taxon>
        <taxon>Sphingobacteriaceae</taxon>
        <taxon>Sphingobacterium</taxon>
    </lineage>
</organism>
<accession>A0ABP8R398</accession>
<proteinExistence type="predicted"/>
<dbReference type="RefSeq" id="WP_345067454.1">
    <property type="nucleotide sequence ID" value="NZ_BAABGR010000019.1"/>
</dbReference>